<dbReference type="AlphaFoldDB" id="A0A9Q1CFW6"/>
<dbReference type="Proteomes" id="UP001152320">
    <property type="component" value="Chromosome 3"/>
</dbReference>
<comment type="caution">
    <text evidence="1">The sequence shown here is derived from an EMBL/GenBank/DDBJ whole genome shotgun (WGS) entry which is preliminary data.</text>
</comment>
<sequence length="51" mass="5598">MVKWLEHLTCSRKVWGSTPVQVIPKTLKMEPTAIVHGAQHTVSNGVGKTSQ</sequence>
<accession>A0A9Q1CFW6</accession>
<proteinExistence type="predicted"/>
<gene>
    <name evidence="1" type="ORF">HOLleu_07433</name>
</gene>
<evidence type="ECO:0000313" key="1">
    <source>
        <dbReference type="EMBL" id="KAJ8044643.1"/>
    </source>
</evidence>
<evidence type="ECO:0000313" key="2">
    <source>
        <dbReference type="Proteomes" id="UP001152320"/>
    </source>
</evidence>
<reference evidence="1" key="1">
    <citation type="submission" date="2021-10" db="EMBL/GenBank/DDBJ databases">
        <title>Tropical sea cucumber genome reveals ecological adaptation and Cuvierian tubules defense mechanism.</title>
        <authorList>
            <person name="Chen T."/>
        </authorList>
    </citation>
    <scope>NUCLEOTIDE SEQUENCE</scope>
    <source>
        <strain evidence="1">Nanhai2018</strain>
        <tissue evidence="1">Muscle</tissue>
    </source>
</reference>
<dbReference type="EMBL" id="JAIZAY010000003">
    <property type="protein sequence ID" value="KAJ8044643.1"/>
    <property type="molecule type" value="Genomic_DNA"/>
</dbReference>
<name>A0A9Q1CFW6_HOLLE</name>
<organism evidence="1 2">
    <name type="scientific">Holothuria leucospilota</name>
    <name type="common">Black long sea cucumber</name>
    <name type="synonym">Mertensiothuria leucospilota</name>
    <dbReference type="NCBI Taxonomy" id="206669"/>
    <lineage>
        <taxon>Eukaryota</taxon>
        <taxon>Metazoa</taxon>
        <taxon>Echinodermata</taxon>
        <taxon>Eleutherozoa</taxon>
        <taxon>Echinozoa</taxon>
        <taxon>Holothuroidea</taxon>
        <taxon>Aspidochirotacea</taxon>
        <taxon>Aspidochirotida</taxon>
        <taxon>Holothuriidae</taxon>
        <taxon>Holothuria</taxon>
    </lineage>
</organism>
<keyword evidence="2" id="KW-1185">Reference proteome</keyword>
<protein>
    <submittedName>
        <fullName evidence="1">Uncharacterized protein</fullName>
    </submittedName>
</protein>